<keyword evidence="5 11" id="KW-0068">Autocatalytic cleavage</keyword>
<dbReference type="Pfam" id="PF01726">
    <property type="entry name" value="LexA_DNA_bind"/>
    <property type="match status" value="1"/>
</dbReference>
<evidence type="ECO:0000256" key="7">
    <source>
        <dbReference type="ARBA" id="ARBA00023125"/>
    </source>
</evidence>
<evidence type="ECO:0000256" key="2">
    <source>
        <dbReference type="ARBA" id="ARBA00022705"/>
    </source>
</evidence>
<dbReference type="GO" id="GO:0009432">
    <property type="term" value="P:SOS response"/>
    <property type="evidence" value="ECO:0007669"/>
    <property type="project" value="UniProtKB-UniRule"/>
</dbReference>
<keyword evidence="1 11" id="KW-0678">Repressor</keyword>
<dbReference type="PANTHER" id="PTHR33516">
    <property type="entry name" value="LEXA REPRESSOR"/>
    <property type="match status" value="1"/>
</dbReference>
<evidence type="ECO:0000256" key="8">
    <source>
        <dbReference type="ARBA" id="ARBA00023163"/>
    </source>
</evidence>
<dbReference type="FunFam" id="2.10.109.10:FF:000001">
    <property type="entry name" value="LexA repressor"/>
    <property type="match status" value="1"/>
</dbReference>
<keyword evidence="2 11" id="KW-0235">DNA replication</keyword>
<gene>
    <name evidence="11 14" type="primary">lexA</name>
    <name evidence="14" type="ORF">KO353_02035</name>
</gene>
<keyword evidence="7 11" id="KW-0238">DNA-binding</keyword>
<evidence type="ECO:0000256" key="1">
    <source>
        <dbReference type="ARBA" id="ARBA00022491"/>
    </source>
</evidence>
<dbReference type="CDD" id="cd06529">
    <property type="entry name" value="S24_LexA-like"/>
    <property type="match status" value="1"/>
</dbReference>
<evidence type="ECO:0000313" key="14">
    <source>
        <dbReference type="EMBL" id="QXM25057.1"/>
    </source>
</evidence>
<dbReference type="GO" id="GO:0045892">
    <property type="term" value="P:negative regulation of DNA-templated transcription"/>
    <property type="evidence" value="ECO:0007669"/>
    <property type="project" value="UniProtKB-UniRule"/>
</dbReference>
<dbReference type="Proteomes" id="UP000694001">
    <property type="component" value="Chromosome"/>
</dbReference>
<keyword evidence="9 11" id="KW-0234">DNA repair</keyword>
<dbReference type="KEGG" id="elio:KO353_02035"/>
<dbReference type="InterPro" id="IPR006200">
    <property type="entry name" value="LexA"/>
</dbReference>
<dbReference type="InterPro" id="IPR015927">
    <property type="entry name" value="Peptidase_S24_S26A/B/C"/>
</dbReference>
<dbReference type="AlphaFoldDB" id="A0A975YK33"/>
<dbReference type="InterPro" id="IPR039418">
    <property type="entry name" value="LexA-like"/>
</dbReference>
<organism evidence="14 15">
    <name type="scientific">Elioraea tepida</name>
    <dbReference type="NCBI Taxonomy" id="2843330"/>
    <lineage>
        <taxon>Bacteria</taxon>
        <taxon>Pseudomonadati</taxon>
        <taxon>Pseudomonadota</taxon>
        <taxon>Alphaproteobacteria</taxon>
        <taxon>Acetobacterales</taxon>
        <taxon>Elioraeaceae</taxon>
        <taxon>Elioraea</taxon>
    </lineage>
</organism>
<name>A0A975YK33_9PROT</name>
<dbReference type="GO" id="GO:0006260">
    <property type="term" value="P:DNA replication"/>
    <property type="evidence" value="ECO:0007669"/>
    <property type="project" value="UniProtKB-UniRule"/>
</dbReference>
<evidence type="ECO:0000256" key="4">
    <source>
        <dbReference type="ARBA" id="ARBA00022801"/>
    </source>
</evidence>
<reference evidence="14" key="1">
    <citation type="submission" date="2021-06" db="EMBL/GenBank/DDBJ databases">
        <title>Elioraea tepida, sp. nov., a moderately thermophilic aerobic anoxygenic phototrophic bacterium isolated from an alkaline siliceous hot spring mat community in Yellowstone National Park, WY, USA.</title>
        <authorList>
            <person name="Saini M.K."/>
            <person name="Yoshida S."/>
            <person name="Sebastian A."/>
            <person name="Hirose S."/>
            <person name="Hara E."/>
            <person name="Tamaki H."/>
            <person name="Soulier N.T."/>
            <person name="Albert I."/>
            <person name="Hanada S."/>
            <person name="Bryant D.A."/>
            <person name="Tank M."/>
        </authorList>
    </citation>
    <scope>NUCLEOTIDE SEQUENCE</scope>
    <source>
        <strain evidence="14">MS-P2</strain>
    </source>
</reference>
<dbReference type="GO" id="GO:0004252">
    <property type="term" value="F:serine-type endopeptidase activity"/>
    <property type="evidence" value="ECO:0007669"/>
    <property type="project" value="UniProtKB-UniRule"/>
</dbReference>
<sequence length="238" mass="26136">MLTRKQHELLLFILDHCNTTGTSPSFEEMKEALKLRSKSGIHRLVTALEERGFIRRHPHRARALEVIRVPDYLAGNGRRARREPVLAAENGSTVAAFARRAEPPPPQRHASVPILGRIAAGQPIEAIDSHDAELPIAPEYLGAGDHFALVVTGDSMIGDGIHDGDIVLIRAAQDAPNGAIVVALIDGFEVTLKRLRRRKDAVALESSNPAYQPRIIPADRVRIQGRVVGLFRRFEANG</sequence>
<evidence type="ECO:0000256" key="5">
    <source>
        <dbReference type="ARBA" id="ARBA00022813"/>
    </source>
</evidence>
<dbReference type="HAMAP" id="MF_00015">
    <property type="entry name" value="LexA"/>
    <property type="match status" value="1"/>
</dbReference>
<dbReference type="RefSeq" id="WP_218286113.1">
    <property type="nucleotide sequence ID" value="NZ_CP076448.1"/>
</dbReference>
<evidence type="ECO:0000256" key="11">
    <source>
        <dbReference type="HAMAP-Rule" id="MF_00015"/>
    </source>
</evidence>
<keyword evidence="8 11" id="KW-0804">Transcription</keyword>
<evidence type="ECO:0000259" key="12">
    <source>
        <dbReference type="Pfam" id="PF00717"/>
    </source>
</evidence>
<evidence type="ECO:0000256" key="10">
    <source>
        <dbReference type="ARBA" id="ARBA00023236"/>
    </source>
</evidence>
<keyword evidence="4 11" id="KW-0378">Hydrolase</keyword>
<feature type="active site" description="For autocatalytic cleavage activity" evidence="11">
    <location>
        <position position="155"/>
    </location>
</feature>
<feature type="active site" description="For autocatalytic cleavage activity" evidence="11">
    <location>
        <position position="193"/>
    </location>
</feature>
<evidence type="ECO:0000256" key="3">
    <source>
        <dbReference type="ARBA" id="ARBA00022763"/>
    </source>
</evidence>
<keyword evidence="3 11" id="KW-0227">DNA damage</keyword>
<dbReference type="NCBIfam" id="TIGR00498">
    <property type="entry name" value="lexA"/>
    <property type="match status" value="1"/>
</dbReference>
<protein>
    <recommendedName>
        <fullName evidence="11">LexA repressor</fullName>
        <ecNumber evidence="11">3.4.21.88</ecNumber>
    </recommendedName>
</protein>
<accession>A0A975YK33</accession>
<comment type="catalytic activity">
    <reaction evidence="11">
        <text>Hydrolysis of Ala-|-Gly bond in repressor LexA.</text>
        <dbReference type="EC" id="3.4.21.88"/>
    </reaction>
</comment>
<evidence type="ECO:0000313" key="15">
    <source>
        <dbReference type="Proteomes" id="UP000694001"/>
    </source>
</evidence>
<keyword evidence="10 11" id="KW-0742">SOS response</keyword>
<dbReference type="EMBL" id="CP076448">
    <property type="protein sequence ID" value="QXM25057.1"/>
    <property type="molecule type" value="Genomic_DNA"/>
</dbReference>
<evidence type="ECO:0000259" key="13">
    <source>
        <dbReference type="Pfam" id="PF01726"/>
    </source>
</evidence>
<dbReference type="EC" id="3.4.21.88" evidence="11"/>
<dbReference type="Pfam" id="PF00717">
    <property type="entry name" value="Peptidase_S24"/>
    <property type="match status" value="1"/>
</dbReference>
<evidence type="ECO:0000256" key="9">
    <source>
        <dbReference type="ARBA" id="ARBA00023204"/>
    </source>
</evidence>
<keyword evidence="6 11" id="KW-0805">Transcription regulation</keyword>
<evidence type="ECO:0000256" key="6">
    <source>
        <dbReference type="ARBA" id="ARBA00023015"/>
    </source>
</evidence>
<dbReference type="InterPro" id="IPR050077">
    <property type="entry name" value="LexA_repressor"/>
</dbReference>
<comment type="subunit">
    <text evidence="11">Homodimer.</text>
</comment>
<comment type="function">
    <text evidence="11">Represses a number of genes involved in the response to DNA damage (SOS response), including recA and lexA. In the presence of single-stranded DNA, RecA interacts with LexA causing an autocatalytic cleavage which disrupts the DNA-binding part of LexA, leading to derepression of the SOS regulon and eventually DNA repair.</text>
</comment>
<comment type="similarity">
    <text evidence="11">Belongs to the peptidase S24 family.</text>
</comment>
<dbReference type="GO" id="GO:0006508">
    <property type="term" value="P:proteolysis"/>
    <property type="evidence" value="ECO:0007669"/>
    <property type="project" value="InterPro"/>
</dbReference>
<dbReference type="PANTHER" id="PTHR33516:SF2">
    <property type="entry name" value="LEXA REPRESSOR-RELATED"/>
    <property type="match status" value="1"/>
</dbReference>
<keyword evidence="15" id="KW-1185">Reference proteome</keyword>
<proteinExistence type="inferred from homology"/>
<feature type="domain" description="Peptidase S24/S26A/S26B/S26C" evidence="12">
    <location>
        <begin position="113"/>
        <end position="228"/>
    </location>
</feature>
<feature type="site" description="Cleavage; by autolysis" evidence="11">
    <location>
        <begin position="120"/>
        <end position="121"/>
    </location>
</feature>
<dbReference type="GO" id="GO:0006281">
    <property type="term" value="P:DNA repair"/>
    <property type="evidence" value="ECO:0007669"/>
    <property type="project" value="UniProtKB-UniRule"/>
</dbReference>
<feature type="DNA-binding region" description="H-T-H motif" evidence="11">
    <location>
        <begin position="26"/>
        <end position="46"/>
    </location>
</feature>
<feature type="domain" description="LexA repressor DNA-binding" evidence="13">
    <location>
        <begin position="2"/>
        <end position="63"/>
    </location>
</feature>
<dbReference type="GO" id="GO:0003677">
    <property type="term" value="F:DNA binding"/>
    <property type="evidence" value="ECO:0007669"/>
    <property type="project" value="UniProtKB-UniRule"/>
</dbReference>
<dbReference type="InterPro" id="IPR006199">
    <property type="entry name" value="LexA_DNA-bd_dom"/>
</dbReference>